<keyword evidence="1" id="KW-1133">Transmembrane helix</keyword>
<dbReference type="KEGG" id="mkc:kam1_1787"/>
<sequence length="52" mass="6293">MLYYLCSFQSSVEEAVLMKPYYYYNVFFEIQTKLGFVFFALTHLIPRSPYSF</sequence>
<evidence type="ECO:0000256" key="1">
    <source>
        <dbReference type="SAM" id="Phobius"/>
    </source>
</evidence>
<protein>
    <submittedName>
        <fullName evidence="2">Uncharacterized protein</fullName>
    </submittedName>
</protein>
<organism evidence="2 3">
    <name type="scientific">Methylacidiphilum kamchatkense Kam1</name>
    <dbReference type="NCBI Taxonomy" id="1202785"/>
    <lineage>
        <taxon>Bacteria</taxon>
        <taxon>Pseudomonadati</taxon>
        <taxon>Verrucomicrobiota</taxon>
        <taxon>Methylacidiphilae</taxon>
        <taxon>Methylacidiphilales</taxon>
        <taxon>Methylacidiphilaceae</taxon>
        <taxon>Methylacidiphilum (ex Ratnadevi et al. 2023)</taxon>
    </lineage>
</organism>
<dbReference type="AlphaFoldDB" id="A0A516TP38"/>
<keyword evidence="1" id="KW-0472">Membrane</keyword>
<dbReference type="Proteomes" id="UP000315925">
    <property type="component" value="Chromosome"/>
</dbReference>
<keyword evidence="1" id="KW-0812">Transmembrane</keyword>
<evidence type="ECO:0000313" key="3">
    <source>
        <dbReference type="Proteomes" id="UP000315925"/>
    </source>
</evidence>
<reference evidence="3" key="1">
    <citation type="submission" date="2019-03" db="EMBL/GenBank/DDBJ databases">
        <title>Complete genome of Methylacidiphilum kamchatkense Kam1.</title>
        <authorList>
            <person name="Kruse T."/>
            <person name="Murarilal Ratnadevi C."/>
            <person name="Erikstad H.-A."/>
            <person name="Birkeland N.-K."/>
        </authorList>
    </citation>
    <scope>NUCLEOTIDE SEQUENCE [LARGE SCALE GENOMIC DNA]</scope>
    <source>
        <strain evidence="3">kam1</strain>
    </source>
</reference>
<feature type="transmembrane region" description="Helical" evidence="1">
    <location>
        <begin position="22"/>
        <end position="45"/>
    </location>
</feature>
<proteinExistence type="predicted"/>
<evidence type="ECO:0000313" key="2">
    <source>
        <dbReference type="EMBL" id="QDQ43001.1"/>
    </source>
</evidence>
<dbReference type="EMBL" id="CP037899">
    <property type="protein sequence ID" value="QDQ43001.1"/>
    <property type="molecule type" value="Genomic_DNA"/>
</dbReference>
<gene>
    <name evidence="2" type="ORF">kam1_1787</name>
</gene>
<accession>A0A516TP38</accession>
<name>A0A516TP38_9BACT</name>